<dbReference type="InterPro" id="IPR041491">
    <property type="entry name" value="TRPM_SLOG"/>
</dbReference>
<evidence type="ECO:0000256" key="7">
    <source>
        <dbReference type="ARBA" id="ARBA00023303"/>
    </source>
</evidence>
<dbReference type="InterPro" id="IPR005821">
    <property type="entry name" value="Ion_trans_dom"/>
</dbReference>
<evidence type="ECO:0000256" key="3">
    <source>
        <dbReference type="ARBA" id="ARBA00022692"/>
    </source>
</evidence>
<dbReference type="Pfam" id="PF00520">
    <property type="entry name" value="Ion_trans"/>
    <property type="match status" value="1"/>
</dbReference>
<feature type="transmembrane region" description="Helical" evidence="9">
    <location>
        <begin position="1014"/>
        <end position="1034"/>
    </location>
</feature>
<feature type="transmembrane region" description="Helical" evidence="9">
    <location>
        <begin position="1141"/>
        <end position="1162"/>
    </location>
</feature>
<feature type="region of interest" description="Disordered" evidence="8">
    <location>
        <begin position="1579"/>
        <end position="1673"/>
    </location>
</feature>
<keyword evidence="4 9" id="KW-1133">Transmembrane helix</keyword>
<evidence type="ECO:0000313" key="15">
    <source>
        <dbReference type="Proteomes" id="UP000789390"/>
    </source>
</evidence>
<keyword evidence="7" id="KW-0407">Ion channel</keyword>
<dbReference type="PANTHER" id="PTHR13800:SF1">
    <property type="entry name" value="TRANSIENT RECEPTOR POTENTIAL CATION CHANNEL TRPM"/>
    <property type="match status" value="1"/>
</dbReference>
<keyword evidence="3 9" id="KW-0812">Transmembrane</keyword>
<dbReference type="GO" id="GO:0005261">
    <property type="term" value="F:monoatomic cation channel activity"/>
    <property type="evidence" value="ECO:0007669"/>
    <property type="project" value="TreeGrafter"/>
</dbReference>
<dbReference type="PANTHER" id="PTHR13800">
    <property type="entry name" value="TRANSIENT RECEPTOR POTENTIAL CATION CHANNEL, SUBFAMILY M, MEMBER 6"/>
    <property type="match status" value="1"/>
</dbReference>
<evidence type="ECO:0000256" key="5">
    <source>
        <dbReference type="ARBA" id="ARBA00023065"/>
    </source>
</evidence>
<keyword evidence="6 9" id="KW-0472">Membrane</keyword>
<dbReference type="InterPro" id="IPR057366">
    <property type="entry name" value="TRPM-like"/>
</dbReference>
<evidence type="ECO:0000313" key="14">
    <source>
        <dbReference type="EMBL" id="CAH0107165.1"/>
    </source>
</evidence>
<proteinExistence type="predicted"/>
<accession>A0A8J2WQ19</accession>
<organism evidence="14 15">
    <name type="scientific">Daphnia galeata</name>
    <dbReference type="NCBI Taxonomy" id="27404"/>
    <lineage>
        <taxon>Eukaryota</taxon>
        <taxon>Metazoa</taxon>
        <taxon>Ecdysozoa</taxon>
        <taxon>Arthropoda</taxon>
        <taxon>Crustacea</taxon>
        <taxon>Branchiopoda</taxon>
        <taxon>Diplostraca</taxon>
        <taxon>Cladocera</taxon>
        <taxon>Anomopoda</taxon>
        <taxon>Daphniidae</taxon>
        <taxon>Daphnia</taxon>
    </lineage>
</organism>
<dbReference type="Pfam" id="PF25508">
    <property type="entry name" value="TRPM2"/>
    <property type="match status" value="1"/>
</dbReference>
<dbReference type="InterPro" id="IPR032415">
    <property type="entry name" value="TRPM_tetra"/>
</dbReference>
<keyword evidence="5" id="KW-0406">Ion transport</keyword>
<evidence type="ECO:0000256" key="2">
    <source>
        <dbReference type="ARBA" id="ARBA00022448"/>
    </source>
</evidence>
<sequence length="1847" mass="207666">MASSSPSTVHSPDVKGMQPLGVVSTAAAMHILRPGDPLWVEQSFSKRDCSRFVTSTKEISLCACGQTWAYHKTHGVESVGEPGEAWAPAFHTTSSPTDAYGTIDFLGGPHPNKAQFIRLGFDSRPDLILQLLTREWGLELPKLIISVHGGKANFELNPRLKRILRKGLLRAAKTTGAWILTGGTSTGVTRHVGDALISERSPRLRGGRVVSIGVAPWGVVENRASLIGRKKDVAYQSIDHPRSKFAALNNRHAYFLLADNGTVGRYGAEIALRRKLEKYISSQRLPARTNCSIPVVCLVVEGGMHTIRTVLEYVTDSPPVPVVVVEGSGRAADLIAFAHKYATETGESSTILDGMREQLLAAIQRTFHVHQSQADKLLAELLQCVKKKNLITIFRPSDNTATSDVIGDGHELDHSILSALFRARHLSAAEQLCLALAWNRVDIARSEIFVYGQEWAEGALEEAMMEALVKNRVDFVKLLLETGVQMAKFLTISRLEELYNSKQGPANTLRYIVRDVRPHMPRNYSFTLIDIGLVINKLMGGAYRSSYTRRKFRHNYTVLMKKPTPIVQSALARVYSNHVLRNGGNNQSLMDDSQCHVETSFTLFSQQPFNELLMWSVLTKRQDMAKLMWHHGEEALAKALIASKLYRAMASEAADDDLEVEIYDELRSYAAEFDREALELLDYCYRQDDDLAMQLLTCELSNWSRQTCLRLAFACHHRELLAHPCAQLILGDLWLGGLRTRRSTNLKIVLAILCPPLILRLEFKSKEELQLMPQTEEEHMIDLKDEGRDNNTSSDHSSSNSSSASSSPSSSPKSERSASAKSRRISMTEGVEMNAGSGNGSGVHLRQRLHSGSSAALAASTIPIIEKDELNEENNTSKEQIVYEVVDPGVIYERRRMRQLRIKRKFYEFYAAPITKFWSWSMAYFFFLIVYTYTMLIRTPSTPEWNEYYVILHMASFGGEKVREIMASEPVKLSHKISVWASGVWNCCDAVFVIEFFVAMVFRLQEDTLEIGRVLYCLNIVFWYVMYIRILRILQVSKFLGPFVTMIGRMLEKMIYYITLMLVVLMSYGVFRQSVLFPHEEFSWFSVRDIFFKPYFMIYGELFAGDIDPPCGNGTKPDGSFDPEMPPCETGRWLNPLLMTCYLLVANILLLNLLIAVFNSIFLRTNVFSHQIWKFNRFNVVMEYEHKPALPPPLIIFSHLYLLVKWCRRCSKGMKDSYDYGLKLFLDKDDLERLYDFEEESMEGLVREREAKQHQSTDERVRLIGERLDAMGSKIEDSYQKSAHHTDGLQSLDFRLMRLEEVAEQTNASLAVIHRFMSFQRNVRSTDGDNQQLSPTKNGRSFKSSPNVAVPPQPLTVEDFRRHLTNVDPSVERSRLGGRRSSCAAFDPDEDCPDVMMPVQIHQVVEPQDLAMLRSLGNAVVGSSSHLRRRSVSETSKDGVNILQSMETDAPGREGSSIYDSSVARHIALGRASSSPWPEVPPSPKRVCRIKERSISQMLSTPIDDGDEELTEVFEQHSNDLLDDTMVDASSNVLLLGPGTSSSPPHYHRSYSVGAGVIPQSGAISGGGEAIGIKRFRNWSGTDVGFSPRSSRRQKHKSPPPMDDDKKSSDQTDQPVRRMRLQSMHSYSPPGTAMVDQQQPPPKINIIPAGQGLPRSKSSGGASRLPTNKHPPAAAKVEAEAEHLREIEGQDYQMMEGIIRRRLHRDSEDLDNSLEDLCNVPIPLEEALDSFDESPEIEQEAVNFLVGEKILEMKEGEEGRRDQPQMKQLTSKVSVKASSEPPPDVHAKTRVLAPSRPLLKMTVSNPLTDEQETGNPNLTRSVCNVRAMSHGHLRPEEDVTIIVEDEC</sequence>
<dbReference type="Pfam" id="PF16519">
    <property type="entry name" value="TRPM_tetra"/>
    <property type="match status" value="1"/>
</dbReference>
<evidence type="ECO:0000259" key="11">
    <source>
        <dbReference type="Pfam" id="PF16519"/>
    </source>
</evidence>
<comment type="caution">
    <text evidence="14">The sequence shown here is derived from an EMBL/GenBank/DDBJ whole genome shotgun (WGS) entry which is preliminary data.</text>
</comment>
<gene>
    <name evidence="14" type="ORF">DGAL_LOCUS10456</name>
</gene>
<comment type="subcellular location">
    <subcellularLocation>
        <location evidence="1">Membrane</location>
        <topology evidence="1">Multi-pass membrane protein</topology>
    </subcellularLocation>
</comment>
<reference evidence="14" key="1">
    <citation type="submission" date="2021-11" db="EMBL/GenBank/DDBJ databases">
        <authorList>
            <person name="Schell T."/>
        </authorList>
    </citation>
    <scope>NUCLEOTIDE SEQUENCE</scope>
    <source>
        <strain evidence="14">M5</strain>
    </source>
</reference>
<feature type="compositionally biased region" description="Polar residues" evidence="8">
    <location>
        <begin position="1324"/>
        <end position="1347"/>
    </location>
</feature>
<name>A0A8J2WQ19_9CRUS</name>
<feature type="region of interest" description="Disordered" evidence="8">
    <location>
        <begin position="785"/>
        <end position="826"/>
    </location>
</feature>
<evidence type="ECO:0008006" key="16">
    <source>
        <dbReference type="Google" id="ProtNLM"/>
    </source>
</evidence>
<dbReference type="GO" id="GO:0051262">
    <property type="term" value="P:protein tetramerization"/>
    <property type="evidence" value="ECO:0007669"/>
    <property type="project" value="InterPro"/>
</dbReference>
<evidence type="ECO:0000259" key="13">
    <source>
        <dbReference type="Pfam" id="PF25508"/>
    </source>
</evidence>
<evidence type="ECO:0000259" key="12">
    <source>
        <dbReference type="Pfam" id="PF18139"/>
    </source>
</evidence>
<evidence type="ECO:0000256" key="8">
    <source>
        <dbReference type="SAM" id="MobiDB-lite"/>
    </source>
</evidence>
<dbReference type="EMBL" id="CAKKLH010000257">
    <property type="protein sequence ID" value="CAH0107165.1"/>
    <property type="molecule type" value="Genomic_DNA"/>
</dbReference>
<evidence type="ECO:0000256" key="4">
    <source>
        <dbReference type="ARBA" id="ARBA00022989"/>
    </source>
</evidence>
<evidence type="ECO:0000259" key="10">
    <source>
        <dbReference type="Pfam" id="PF00520"/>
    </source>
</evidence>
<feature type="compositionally biased region" description="Low complexity" evidence="8">
    <location>
        <begin position="793"/>
        <end position="812"/>
    </location>
</feature>
<keyword evidence="15" id="KW-1185">Reference proteome</keyword>
<feature type="domain" description="TRPM-like" evidence="13">
    <location>
        <begin position="447"/>
        <end position="723"/>
    </location>
</feature>
<dbReference type="InterPro" id="IPR050927">
    <property type="entry name" value="TRPM"/>
</dbReference>
<dbReference type="Proteomes" id="UP000789390">
    <property type="component" value="Unassembled WGS sequence"/>
</dbReference>
<feature type="transmembrane region" description="Helical" evidence="9">
    <location>
        <begin position="1054"/>
        <end position="1071"/>
    </location>
</feature>
<feature type="domain" description="TRPM tetramerisation" evidence="11">
    <location>
        <begin position="1258"/>
        <end position="1313"/>
    </location>
</feature>
<feature type="transmembrane region" description="Helical" evidence="9">
    <location>
        <begin position="906"/>
        <end position="933"/>
    </location>
</feature>
<dbReference type="GO" id="GO:0005886">
    <property type="term" value="C:plasma membrane"/>
    <property type="evidence" value="ECO:0007669"/>
    <property type="project" value="TreeGrafter"/>
</dbReference>
<feature type="region of interest" description="Disordered" evidence="8">
    <location>
        <begin position="1324"/>
        <end position="1350"/>
    </location>
</feature>
<feature type="domain" description="Ion transport" evidence="10">
    <location>
        <begin position="920"/>
        <end position="1162"/>
    </location>
</feature>
<evidence type="ECO:0000256" key="9">
    <source>
        <dbReference type="SAM" id="Phobius"/>
    </source>
</evidence>
<evidence type="ECO:0000256" key="1">
    <source>
        <dbReference type="ARBA" id="ARBA00004141"/>
    </source>
</evidence>
<dbReference type="GO" id="GO:0030001">
    <property type="term" value="P:metal ion transport"/>
    <property type="evidence" value="ECO:0007669"/>
    <property type="project" value="TreeGrafter"/>
</dbReference>
<dbReference type="Pfam" id="PF18139">
    <property type="entry name" value="LSDAT_euk"/>
    <property type="match status" value="1"/>
</dbReference>
<dbReference type="OrthoDB" id="301415at2759"/>
<keyword evidence="2" id="KW-0813">Transport</keyword>
<evidence type="ECO:0000256" key="6">
    <source>
        <dbReference type="ARBA" id="ARBA00023136"/>
    </source>
</evidence>
<protein>
    <recommendedName>
        <fullName evidence="16">Transient receptor potential cation channel trpm</fullName>
    </recommendedName>
</protein>
<feature type="domain" description="TRPM SLOG" evidence="12">
    <location>
        <begin position="114"/>
        <end position="384"/>
    </location>
</feature>